<evidence type="ECO:0000256" key="9">
    <source>
        <dbReference type="PROSITE-ProRule" id="PRU10055"/>
    </source>
</evidence>
<sequence length="460" mass="50683">MTTDALDIAPFPADFRWGVATAAYQIEGAAREGGRGPSIWDTFANVDHLTLNGDNGDIACDHYHRWADDLDLMASLGISHYRLSLSWVRLQPTGRGDLNPEGVAFYTALLEGMRERGITPMVTLYHWDLPQPLEDAGGWPARETAYLFADYADRTVRALGHLARDWITINEPWCVAFLGYGRGAHAPGKKDPRLAVAAAHHVNLAHGLAVSAIRAIDPGLRVGNSNIVTDIVPASSSAADAEAVVRLDAMSNRVFLDPVYLGDYSTAVRELFAPLGLDALVDDGDLAVIGQPVDFVGMNHYQRVEAWHDDDGTYLRVGERPASPATTSFGWSVIPESLGAVLRRVSRDFTSLPIYITENGASYNDYVDPDGQVNDHDRVAYFGGYLAAAGRAIEEGVDLRGYYAWSFLDNFEWAEGYSKRFGLVFVDYRDQTRIPKRSAHWYAHQIARHRSSVESVVVPA</sequence>
<dbReference type="GO" id="GO:0008422">
    <property type="term" value="F:beta-glucosidase activity"/>
    <property type="evidence" value="ECO:0007669"/>
    <property type="project" value="UniProtKB-EC"/>
</dbReference>
<dbReference type="InterPro" id="IPR017853">
    <property type="entry name" value="GH"/>
</dbReference>
<keyword evidence="8" id="KW-0624">Polysaccharide degradation</keyword>
<evidence type="ECO:0000256" key="1">
    <source>
        <dbReference type="ARBA" id="ARBA00000448"/>
    </source>
</evidence>
<comment type="catalytic activity">
    <reaction evidence="1 10">
        <text>Hydrolysis of terminal, non-reducing beta-D-glucosyl residues with release of beta-D-glucose.</text>
        <dbReference type="EC" id="3.2.1.21"/>
    </reaction>
</comment>
<dbReference type="PANTHER" id="PTHR10353">
    <property type="entry name" value="GLYCOSYL HYDROLASE"/>
    <property type="match status" value="1"/>
</dbReference>
<dbReference type="InterPro" id="IPR018120">
    <property type="entry name" value="Glyco_hydro_1_AS"/>
</dbReference>
<dbReference type="InterPro" id="IPR033132">
    <property type="entry name" value="GH_1_N_CS"/>
</dbReference>
<evidence type="ECO:0000256" key="6">
    <source>
        <dbReference type="ARBA" id="ARBA00023277"/>
    </source>
</evidence>
<comment type="similarity">
    <text evidence="2 10">Belongs to the glycosyl hydrolase 1 family.</text>
</comment>
<dbReference type="InterPro" id="IPR001360">
    <property type="entry name" value="Glyco_hydro_1"/>
</dbReference>
<evidence type="ECO:0000256" key="7">
    <source>
        <dbReference type="ARBA" id="ARBA00023295"/>
    </source>
</evidence>
<evidence type="ECO:0000256" key="4">
    <source>
        <dbReference type="ARBA" id="ARBA00022801"/>
    </source>
</evidence>
<dbReference type="Proteomes" id="UP001549257">
    <property type="component" value="Unassembled WGS sequence"/>
</dbReference>
<dbReference type="Gene3D" id="3.20.20.80">
    <property type="entry name" value="Glycosidases"/>
    <property type="match status" value="1"/>
</dbReference>
<dbReference type="EMBL" id="JBEPSJ010000002">
    <property type="protein sequence ID" value="MET4582654.1"/>
    <property type="molecule type" value="Genomic_DNA"/>
</dbReference>
<name>A0ABV2QNN2_9MICO</name>
<evidence type="ECO:0000256" key="10">
    <source>
        <dbReference type="RuleBase" id="RU361175"/>
    </source>
</evidence>
<keyword evidence="7 10" id="KW-0326">Glycosidase</keyword>
<gene>
    <name evidence="11" type="ORF">ABIE21_002164</name>
</gene>
<evidence type="ECO:0000256" key="5">
    <source>
        <dbReference type="ARBA" id="ARBA00023001"/>
    </source>
</evidence>
<accession>A0ABV2QNN2</accession>
<keyword evidence="6" id="KW-0119">Carbohydrate metabolism</keyword>
<dbReference type="NCBIfam" id="TIGR03356">
    <property type="entry name" value="BGL"/>
    <property type="match status" value="1"/>
</dbReference>
<dbReference type="Pfam" id="PF00232">
    <property type="entry name" value="Glyco_hydro_1"/>
    <property type="match status" value="1"/>
</dbReference>
<evidence type="ECO:0000313" key="11">
    <source>
        <dbReference type="EMBL" id="MET4582654.1"/>
    </source>
</evidence>
<comment type="caution">
    <text evidence="11">The sequence shown here is derived from an EMBL/GenBank/DDBJ whole genome shotgun (WGS) entry which is preliminary data.</text>
</comment>
<organism evidence="11 12">
    <name type="scientific">Conyzicola nivalis</name>
    <dbReference type="NCBI Taxonomy" id="1477021"/>
    <lineage>
        <taxon>Bacteria</taxon>
        <taxon>Bacillati</taxon>
        <taxon>Actinomycetota</taxon>
        <taxon>Actinomycetes</taxon>
        <taxon>Micrococcales</taxon>
        <taxon>Microbacteriaceae</taxon>
        <taxon>Conyzicola</taxon>
    </lineage>
</organism>
<dbReference type="PRINTS" id="PR00131">
    <property type="entry name" value="GLHYDRLASE1"/>
</dbReference>
<dbReference type="EC" id="3.2.1.21" evidence="3 10"/>
<proteinExistence type="inferred from homology"/>
<dbReference type="PROSITE" id="PS00653">
    <property type="entry name" value="GLYCOSYL_HYDROL_F1_2"/>
    <property type="match status" value="1"/>
</dbReference>
<dbReference type="SUPFAM" id="SSF51445">
    <property type="entry name" value="(Trans)glycosidases"/>
    <property type="match status" value="1"/>
</dbReference>
<dbReference type="RefSeq" id="WP_354024832.1">
    <property type="nucleotide sequence ID" value="NZ_JBEPSJ010000002.1"/>
</dbReference>
<dbReference type="PANTHER" id="PTHR10353:SF36">
    <property type="entry name" value="LP05116P"/>
    <property type="match status" value="1"/>
</dbReference>
<evidence type="ECO:0000313" key="12">
    <source>
        <dbReference type="Proteomes" id="UP001549257"/>
    </source>
</evidence>
<dbReference type="PROSITE" id="PS00572">
    <property type="entry name" value="GLYCOSYL_HYDROL_F1_1"/>
    <property type="match status" value="1"/>
</dbReference>
<evidence type="ECO:0000256" key="2">
    <source>
        <dbReference type="ARBA" id="ARBA00010838"/>
    </source>
</evidence>
<keyword evidence="5" id="KW-0136">Cellulose degradation</keyword>
<protein>
    <recommendedName>
        <fullName evidence="3 10">Beta-glucosidase</fullName>
        <ecNumber evidence="3 10">3.2.1.21</ecNumber>
    </recommendedName>
</protein>
<keyword evidence="12" id="KW-1185">Reference proteome</keyword>
<reference evidence="11 12" key="1">
    <citation type="submission" date="2024-06" db="EMBL/GenBank/DDBJ databases">
        <title>Sorghum-associated microbial communities from plants grown in Nebraska, USA.</title>
        <authorList>
            <person name="Schachtman D."/>
        </authorList>
    </citation>
    <scope>NUCLEOTIDE SEQUENCE [LARGE SCALE GENOMIC DNA]</scope>
    <source>
        <strain evidence="11 12">2857</strain>
    </source>
</reference>
<dbReference type="InterPro" id="IPR017736">
    <property type="entry name" value="Glyco_hydro_1_beta-glucosidase"/>
</dbReference>
<evidence type="ECO:0000256" key="3">
    <source>
        <dbReference type="ARBA" id="ARBA00012744"/>
    </source>
</evidence>
<keyword evidence="4 10" id="KW-0378">Hydrolase</keyword>
<feature type="active site" description="Nucleophile" evidence="9">
    <location>
        <position position="358"/>
    </location>
</feature>
<evidence type="ECO:0000256" key="8">
    <source>
        <dbReference type="ARBA" id="ARBA00023326"/>
    </source>
</evidence>